<sequence length="228" mass="24158">MAIYRMQVVHVGYWRGKIKRWNNTFHYLAASGTPDLPGITASAYAVLQSLGSEYYHGGLAEIKIYSESGGVPAYSKIYFDWETKADWISYTGTFWGTGTIPVNSAGESAAIFQTAAGMSSSGKPVSLRTYWHAFIGGAHEAGTVDFDSTTQATAAGIFEGMQSLAGGSGPAFVLVSPSGGSVATVSTLDAYIGAHQRVRGRRKASVMIDGKKYYPAAKSASVVPVEAD</sequence>
<evidence type="ECO:0000313" key="1">
    <source>
        <dbReference type="EMBL" id="CRY97270.1"/>
    </source>
</evidence>
<reference evidence="1" key="1">
    <citation type="submission" date="2015-06" db="EMBL/GenBank/DDBJ databases">
        <authorList>
            <person name="Joergensen T."/>
        </authorList>
    </citation>
    <scope>NUCLEOTIDE SEQUENCE</scope>
    <source>
        <strain evidence="1">RGFK1457</strain>
    </source>
</reference>
<proteinExistence type="predicted"/>
<reference evidence="1" key="2">
    <citation type="submission" date="2015-07" db="EMBL/GenBank/DDBJ databases">
        <title>Plasmids, circular viruses and viroids from rat gut.</title>
        <authorList>
            <person name="Jorgensen T.J."/>
            <person name="Hansen M.A."/>
            <person name="Xu Z."/>
            <person name="Tabak M.A."/>
            <person name="Sorensen S.J."/>
            <person name="Hansen L.H."/>
        </authorList>
    </citation>
    <scope>NUCLEOTIDE SEQUENCE</scope>
    <source>
        <strain evidence="1">RGFK1457</strain>
    </source>
</reference>
<name>A0A0H5Q794_9ZZZZ</name>
<dbReference type="AlphaFoldDB" id="A0A0H5Q794"/>
<dbReference type="EMBL" id="LN853998">
    <property type="protein sequence ID" value="CRY97270.1"/>
    <property type="molecule type" value="Genomic_DNA"/>
</dbReference>
<accession>A0A0H5Q794</accession>
<protein>
    <submittedName>
        <fullName evidence="1">Uncharacterized protein</fullName>
    </submittedName>
</protein>
<organism evidence="1">
    <name type="scientific">uncultured prokaryote</name>
    <dbReference type="NCBI Taxonomy" id="198431"/>
    <lineage>
        <taxon>unclassified sequences</taxon>
        <taxon>environmental samples</taxon>
    </lineage>
</organism>